<feature type="compositionally biased region" description="Polar residues" evidence="1">
    <location>
        <begin position="62"/>
        <end position="72"/>
    </location>
</feature>
<organism evidence="2 3">
    <name type="scientific">Vitrella brassicaformis (strain CCMP3155)</name>
    <dbReference type="NCBI Taxonomy" id="1169540"/>
    <lineage>
        <taxon>Eukaryota</taxon>
        <taxon>Sar</taxon>
        <taxon>Alveolata</taxon>
        <taxon>Colpodellida</taxon>
        <taxon>Vitrellaceae</taxon>
        <taxon>Vitrella</taxon>
    </lineage>
</organism>
<dbReference type="InParanoid" id="A0A0G4EKV2"/>
<feature type="region of interest" description="Disordered" evidence="1">
    <location>
        <begin position="60"/>
        <end position="79"/>
    </location>
</feature>
<evidence type="ECO:0000313" key="3">
    <source>
        <dbReference type="Proteomes" id="UP000041254"/>
    </source>
</evidence>
<evidence type="ECO:0000313" key="2">
    <source>
        <dbReference type="EMBL" id="CEL97135.1"/>
    </source>
</evidence>
<gene>
    <name evidence="2" type="ORF">Vbra_3979</name>
</gene>
<protein>
    <submittedName>
        <fullName evidence="2">Uncharacterized protein</fullName>
    </submittedName>
</protein>
<sequence>MRQWLEENRDGWWPTDAAAKLLARLTLVGSDHRSLPVIHARRRLHSFLQYYDEAGLLPRPTEASTRESTPSASVVRPDGTGPRVIRHVCSLGHTAQHPLGPAIPTSSSGEPRQSPSLKVPLNAVSYALKDDPEWNSRFGADISIHRVGFSQLAPFIKTPLILTRIPSVTCDRGLVSSKMLMLYEQFGQLLMSRPDWRGVYVIAQGKTFMNYSRLAWEDLATITDGKGRKMKLLRWRAK</sequence>
<dbReference type="PhylomeDB" id="A0A0G4EKV2"/>
<dbReference type="Proteomes" id="UP000041254">
    <property type="component" value="Unassembled WGS sequence"/>
</dbReference>
<dbReference type="EMBL" id="CDMY01000254">
    <property type="protein sequence ID" value="CEL97135.1"/>
    <property type="molecule type" value="Genomic_DNA"/>
</dbReference>
<dbReference type="OrthoDB" id="361479at2759"/>
<reference evidence="2 3" key="1">
    <citation type="submission" date="2014-11" db="EMBL/GenBank/DDBJ databases">
        <authorList>
            <person name="Zhu J."/>
            <person name="Qi W."/>
            <person name="Song R."/>
        </authorList>
    </citation>
    <scope>NUCLEOTIDE SEQUENCE [LARGE SCALE GENOMIC DNA]</scope>
</reference>
<dbReference type="AlphaFoldDB" id="A0A0G4EKV2"/>
<keyword evidence="3" id="KW-1185">Reference proteome</keyword>
<evidence type="ECO:0000256" key="1">
    <source>
        <dbReference type="SAM" id="MobiDB-lite"/>
    </source>
</evidence>
<dbReference type="VEuPathDB" id="CryptoDB:Vbra_3979"/>
<proteinExistence type="predicted"/>
<accession>A0A0G4EKV2</accession>
<name>A0A0G4EKV2_VITBC</name>